<evidence type="ECO:0000313" key="1">
    <source>
        <dbReference type="EMBL" id="GMR35697.1"/>
    </source>
</evidence>
<dbReference type="AlphaFoldDB" id="A0AAN4ZDD0"/>
<comment type="caution">
    <text evidence="1">The sequence shown here is derived from an EMBL/GenBank/DDBJ whole genome shotgun (WGS) entry which is preliminary data.</text>
</comment>
<sequence length="143" mass="17361">KETHSRCSRCEELKWNLDDIEMTDELRMIFHGLSVNRVIFNYIDPHPEIEEMNSDIINIIKEMRVTRICLRTFLIHEMAKEFSDYFQYLLQFLKVVPTVEIVDEQTFSVTRRDIQIRINNERREECKKFEDKLNRTGQVKVEF</sequence>
<keyword evidence="2" id="KW-1185">Reference proteome</keyword>
<dbReference type="EMBL" id="BTRK01000002">
    <property type="protein sequence ID" value="GMR35697.1"/>
    <property type="molecule type" value="Genomic_DNA"/>
</dbReference>
<evidence type="ECO:0000313" key="2">
    <source>
        <dbReference type="Proteomes" id="UP001328107"/>
    </source>
</evidence>
<organism evidence="1 2">
    <name type="scientific">Pristionchus mayeri</name>
    <dbReference type="NCBI Taxonomy" id="1317129"/>
    <lineage>
        <taxon>Eukaryota</taxon>
        <taxon>Metazoa</taxon>
        <taxon>Ecdysozoa</taxon>
        <taxon>Nematoda</taxon>
        <taxon>Chromadorea</taxon>
        <taxon>Rhabditida</taxon>
        <taxon>Rhabditina</taxon>
        <taxon>Diplogasteromorpha</taxon>
        <taxon>Diplogasteroidea</taxon>
        <taxon>Neodiplogasteridae</taxon>
        <taxon>Pristionchus</taxon>
    </lineage>
</organism>
<proteinExistence type="predicted"/>
<feature type="non-terminal residue" evidence="1">
    <location>
        <position position="143"/>
    </location>
</feature>
<feature type="non-terminal residue" evidence="1">
    <location>
        <position position="1"/>
    </location>
</feature>
<gene>
    <name evidence="1" type="ORF">PMAYCL1PPCAC_05892</name>
</gene>
<name>A0AAN4ZDD0_9BILA</name>
<reference evidence="2" key="1">
    <citation type="submission" date="2022-10" db="EMBL/GenBank/DDBJ databases">
        <title>Genome assembly of Pristionchus species.</title>
        <authorList>
            <person name="Yoshida K."/>
            <person name="Sommer R.J."/>
        </authorList>
    </citation>
    <scope>NUCLEOTIDE SEQUENCE [LARGE SCALE GENOMIC DNA]</scope>
    <source>
        <strain evidence="2">RS5460</strain>
    </source>
</reference>
<accession>A0AAN4ZDD0</accession>
<protein>
    <submittedName>
        <fullName evidence="1">Uncharacterized protein</fullName>
    </submittedName>
</protein>
<dbReference type="Proteomes" id="UP001328107">
    <property type="component" value="Unassembled WGS sequence"/>
</dbReference>